<dbReference type="AlphaFoldDB" id="A0A2N3I9S9"/>
<proteinExistence type="predicted"/>
<keyword evidence="1" id="KW-0443">Lipid metabolism</keyword>
<feature type="transmembrane region" description="Helical" evidence="2">
    <location>
        <begin position="256"/>
        <end position="275"/>
    </location>
</feature>
<accession>A0A2N3I9S9</accession>
<keyword evidence="2" id="KW-1133">Transmembrane helix</keyword>
<evidence type="ECO:0000256" key="2">
    <source>
        <dbReference type="SAM" id="Phobius"/>
    </source>
</evidence>
<keyword evidence="2" id="KW-0812">Transmembrane</keyword>
<feature type="transmembrane region" description="Helical" evidence="2">
    <location>
        <begin position="310"/>
        <end position="326"/>
    </location>
</feature>
<dbReference type="InterPro" id="IPR016035">
    <property type="entry name" value="Acyl_Trfase/lysoPLipase"/>
</dbReference>
<dbReference type="Pfam" id="PF01734">
    <property type="entry name" value="Patatin"/>
    <property type="match status" value="1"/>
</dbReference>
<feature type="transmembrane region" description="Helical" evidence="2">
    <location>
        <begin position="155"/>
        <end position="179"/>
    </location>
</feature>
<dbReference type="Gene3D" id="3.40.1090.10">
    <property type="entry name" value="Cytosolic phospholipase A2 catalytic domain"/>
    <property type="match status" value="1"/>
</dbReference>
<evidence type="ECO:0000256" key="1">
    <source>
        <dbReference type="ARBA" id="ARBA00023098"/>
    </source>
</evidence>
<dbReference type="SUPFAM" id="SSF52151">
    <property type="entry name" value="FabD/lysophospholipase-like"/>
    <property type="match status" value="1"/>
</dbReference>
<keyword evidence="2" id="KW-0472">Membrane</keyword>
<feature type="transmembrane region" description="Helical" evidence="2">
    <location>
        <begin position="80"/>
        <end position="103"/>
    </location>
</feature>
<comment type="caution">
    <text evidence="4">The sequence shown here is derived from an EMBL/GenBank/DDBJ whole genome shotgun (WGS) entry which is preliminary data.</text>
</comment>
<feature type="transmembrane region" description="Helical" evidence="2">
    <location>
        <begin position="44"/>
        <end position="68"/>
    </location>
</feature>
<evidence type="ECO:0000313" key="4">
    <source>
        <dbReference type="EMBL" id="PKQ67066.1"/>
    </source>
</evidence>
<dbReference type="OrthoDB" id="1488930at2"/>
<organism evidence="4 5">
    <name type="scientific">Raineya orbicola</name>
    <dbReference type="NCBI Taxonomy" id="2016530"/>
    <lineage>
        <taxon>Bacteria</taxon>
        <taxon>Pseudomonadati</taxon>
        <taxon>Bacteroidota</taxon>
        <taxon>Cytophagia</taxon>
        <taxon>Cytophagales</taxon>
        <taxon>Raineyaceae</taxon>
        <taxon>Raineya</taxon>
    </lineage>
</organism>
<sequence length="788" mass="92349">MVRKIIRRKSKLQSKFIDPLLSWVWYSFPMQLLVLNLRKNHFLVLAWLLLIGIVTDSVGSMIGLSYLFLEPEYINRVNEWSMGILGLTLGGFTMSYQITCYLWDGHRFGFLGHLKYPFLKFCINNSFFPTLFLVVYLWEFVVFARENALETEIDIWLEVLAFLIGFFLMCSFFFFYFYLTNLDIFKVVNRVTEGLNVGLRKVKIVRMNIKERYDSARHDKIRVDYYFATPISYKKVQEMIGIDRQILMKVFNQNHINSVIIQSTIFIAVMILGYFEENPYFQIPAGASLVLLLTLGIMFVGAFTFWFKRWVFTALIVFILGFNFITKKEWFNQAYEVYGIDYDTPQKPEYSTWSVKEAVNDENFKKDYEETLEILNNWRAKFPKKENPKMVLICVSGGGQRASAWAMRTLQYVDSTLGGNLMNHTVLVSGASGGLVGAAYFRELYLRQQQGEKIDIYAQEYYENITRDNLNAIAFSWVVNDIFFRFQKFNYKGRTYYKDRGYAFEQQLNENTDGVMDKALCEYKEPEKKALIPMMILSPTIVNDGRKLYISPQNVSYMCTPSLFQKRFLNQKTKGVEFLRFFEKQDSRNLRFLSALRMSATFPYVAPNVKLPSNPEMQIMDAGISDNFGVETAARFLYVFKDWIQKNTSGVVLVSIRDTQKNKPIEKRIQQSLFQRLFTPLEGIYMNQEYMQDINNDNLIEFVQGAMPKTQIHRVEFEYVPISKNLDEIHKALENPDKYPMPTKIIIERAVLSWHLTKKEKESIHRTIYELRNFNAVRYLASLLGIGI</sequence>
<feature type="domain" description="PNPLA" evidence="3">
    <location>
        <begin position="393"/>
        <end position="633"/>
    </location>
</feature>
<feature type="transmembrane region" description="Helical" evidence="2">
    <location>
        <begin position="123"/>
        <end position="143"/>
    </location>
</feature>
<feature type="transmembrane region" description="Helical" evidence="2">
    <location>
        <begin position="281"/>
        <end position="303"/>
    </location>
</feature>
<gene>
    <name evidence="4" type="ORF">Rain11_2171</name>
</gene>
<keyword evidence="5" id="KW-1185">Reference proteome</keyword>
<dbReference type="InterPro" id="IPR002641">
    <property type="entry name" value="PNPLA_dom"/>
</dbReference>
<name>A0A2N3I9S9_9BACT</name>
<protein>
    <submittedName>
        <fullName evidence="4">Patatin-like phospholipase</fullName>
    </submittedName>
</protein>
<dbReference type="RefSeq" id="WP_101359434.1">
    <property type="nucleotide sequence ID" value="NZ_NKXO01000038.1"/>
</dbReference>
<dbReference type="EMBL" id="NKXO01000038">
    <property type="protein sequence ID" value="PKQ67066.1"/>
    <property type="molecule type" value="Genomic_DNA"/>
</dbReference>
<evidence type="ECO:0000259" key="3">
    <source>
        <dbReference type="Pfam" id="PF01734"/>
    </source>
</evidence>
<dbReference type="GO" id="GO:0006629">
    <property type="term" value="P:lipid metabolic process"/>
    <property type="evidence" value="ECO:0007669"/>
    <property type="project" value="UniProtKB-KW"/>
</dbReference>
<reference evidence="4 5" key="1">
    <citation type="submission" date="2017-06" db="EMBL/GenBank/DDBJ databases">
        <title>Raineya orbicola gen. nov., sp. nov. a slightly thermophilic bacterium of the phylum Bacteroidetes and the description of Raineyaceae fam. nov.</title>
        <authorList>
            <person name="Albuquerque L."/>
            <person name="Polonia A.R.M."/>
            <person name="Barroso C."/>
            <person name="Froufe H.J.C."/>
            <person name="Lage O."/>
            <person name="Lobo-Da-Cunha A."/>
            <person name="Egas C."/>
            <person name="Da Costa M.S."/>
        </authorList>
    </citation>
    <scope>NUCLEOTIDE SEQUENCE [LARGE SCALE GENOMIC DNA]</scope>
    <source>
        <strain evidence="4 5">SPSPC-11</strain>
    </source>
</reference>
<evidence type="ECO:0000313" key="5">
    <source>
        <dbReference type="Proteomes" id="UP000233387"/>
    </source>
</evidence>
<dbReference type="Proteomes" id="UP000233387">
    <property type="component" value="Unassembled WGS sequence"/>
</dbReference>